<dbReference type="AlphaFoldDB" id="A0A1G9X7Z3"/>
<accession>A0A1G9X7Z3</accession>
<sequence>MKTERTGYLFSCVMCVAMLLISSCATKTDSARKAGTDGPLAVLEDPARGESTSLGGTGRLHVSDRCVELELPETGARRLLAWRSAQVEWTSGTIAFTTANGERLTIKAGDSVTVSGEDLAGDEPVVRDVRWVAEPDASCSRDVFIVHDASLVAPR</sequence>
<dbReference type="EMBL" id="FNET01000029">
    <property type="protein sequence ID" value="SDM92848.1"/>
    <property type="molecule type" value="Genomic_DNA"/>
</dbReference>
<evidence type="ECO:0000256" key="1">
    <source>
        <dbReference type="SAM" id="SignalP"/>
    </source>
</evidence>
<organism evidence="2 3">
    <name type="scientific">Lentzea albidocapillata subsp. violacea</name>
    <dbReference type="NCBI Taxonomy" id="128104"/>
    <lineage>
        <taxon>Bacteria</taxon>
        <taxon>Bacillati</taxon>
        <taxon>Actinomycetota</taxon>
        <taxon>Actinomycetes</taxon>
        <taxon>Pseudonocardiales</taxon>
        <taxon>Pseudonocardiaceae</taxon>
        <taxon>Lentzea</taxon>
    </lineage>
</organism>
<name>A0A1G9X7Z3_9PSEU</name>
<reference evidence="3" key="1">
    <citation type="submission" date="2016-10" db="EMBL/GenBank/DDBJ databases">
        <authorList>
            <person name="Varghese N."/>
            <person name="Submissions S."/>
        </authorList>
    </citation>
    <scope>NUCLEOTIDE SEQUENCE [LARGE SCALE GENOMIC DNA]</scope>
    <source>
        <strain evidence="3">DSM 44796</strain>
    </source>
</reference>
<gene>
    <name evidence="2" type="ORF">SAMN04488074_12968</name>
</gene>
<keyword evidence="1" id="KW-0732">Signal</keyword>
<feature type="signal peptide" evidence="1">
    <location>
        <begin position="1"/>
        <end position="27"/>
    </location>
</feature>
<protein>
    <submittedName>
        <fullName evidence="2">Uncharacterized protein</fullName>
    </submittedName>
</protein>
<evidence type="ECO:0000313" key="2">
    <source>
        <dbReference type="EMBL" id="SDM92848.1"/>
    </source>
</evidence>
<feature type="chain" id="PRO_5038686411" evidence="1">
    <location>
        <begin position="28"/>
        <end position="155"/>
    </location>
</feature>
<evidence type="ECO:0000313" key="3">
    <source>
        <dbReference type="Proteomes" id="UP000199682"/>
    </source>
</evidence>
<proteinExistence type="predicted"/>
<dbReference type="PROSITE" id="PS51257">
    <property type="entry name" value="PROKAR_LIPOPROTEIN"/>
    <property type="match status" value="1"/>
</dbReference>
<dbReference type="Proteomes" id="UP000199682">
    <property type="component" value="Unassembled WGS sequence"/>
</dbReference>